<proteinExistence type="predicted"/>
<dbReference type="InterPro" id="IPR017850">
    <property type="entry name" value="Alkaline_phosphatase_core_sf"/>
</dbReference>
<evidence type="ECO:0000313" key="1">
    <source>
        <dbReference type="EMBL" id="EIY84065.1"/>
    </source>
</evidence>
<accession>I9A8G3</accession>
<dbReference type="Proteomes" id="UP000003566">
    <property type="component" value="Unassembled WGS sequence"/>
</dbReference>
<dbReference type="Gene3D" id="3.40.720.10">
    <property type="entry name" value="Alkaline Phosphatase, subunit A"/>
    <property type="match status" value="1"/>
</dbReference>
<dbReference type="InterPro" id="IPR006311">
    <property type="entry name" value="TAT_signal"/>
</dbReference>
<dbReference type="HOGENOM" id="CLU_078712_0_0_10"/>
<dbReference type="NCBIfam" id="TIGR01409">
    <property type="entry name" value="TAT_signal_seq"/>
    <property type="match status" value="1"/>
</dbReference>
<reference evidence="1 2" key="1">
    <citation type="submission" date="2012-02" db="EMBL/GenBank/DDBJ databases">
        <title>The Genome Sequence of Bacteroides xylanisolvens CL03T12C04.</title>
        <authorList>
            <consortium name="The Broad Institute Genome Sequencing Platform"/>
            <person name="Earl A."/>
            <person name="Ward D."/>
            <person name="Feldgarden M."/>
            <person name="Gevers D."/>
            <person name="Zitomersky N.L."/>
            <person name="Coyne M.J."/>
            <person name="Comstock L.E."/>
            <person name="Young S.K."/>
            <person name="Zeng Q."/>
            <person name="Gargeya S."/>
            <person name="Fitzgerald M."/>
            <person name="Haas B."/>
            <person name="Abouelleil A."/>
            <person name="Alvarado L."/>
            <person name="Arachchi H.M."/>
            <person name="Berlin A."/>
            <person name="Chapman S.B."/>
            <person name="Gearin G."/>
            <person name="Goldberg J."/>
            <person name="Griggs A."/>
            <person name="Gujja S."/>
            <person name="Hansen M."/>
            <person name="Heiman D."/>
            <person name="Howarth C."/>
            <person name="Larimer J."/>
            <person name="Lui A."/>
            <person name="MacDonald P.J.P."/>
            <person name="McCowen C."/>
            <person name="Montmayeur A."/>
            <person name="Murphy C."/>
            <person name="Neiman D."/>
            <person name="Pearson M."/>
            <person name="Priest M."/>
            <person name="Roberts A."/>
            <person name="Saif S."/>
            <person name="Shea T."/>
            <person name="Sisk P."/>
            <person name="Stolte C."/>
            <person name="Sykes S."/>
            <person name="Wortman J."/>
            <person name="Nusbaum C."/>
            <person name="Birren B."/>
        </authorList>
    </citation>
    <scope>NUCLEOTIDE SEQUENCE [LARGE SCALE GENOMIC DNA]</scope>
    <source>
        <strain evidence="1 2">CL03T12C04</strain>
    </source>
</reference>
<protein>
    <submittedName>
        <fullName evidence="1">Tat (Twin-arginine translocation) pathway signal sequence</fullName>
    </submittedName>
</protein>
<dbReference type="InterPro" id="IPR019546">
    <property type="entry name" value="TAT_signal_bac_arc"/>
</dbReference>
<name>I9A8G3_9BACE</name>
<dbReference type="AlphaFoldDB" id="I9A8G3"/>
<dbReference type="EMBL" id="AGXE01000032">
    <property type="protein sequence ID" value="EIY84065.1"/>
    <property type="molecule type" value="Genomic_DNA"/>
</dbReference>
<organism evidence="1 2">
    <name type="scientific">Bacteroides xylanisolvens CL03T12C04</name>
    <dbReference type="NCBI Taxonomy" id="997892"/>
    <lineage>
        <taxon>Bacteria</taxon>
        <taxon>Pseudomonadati</taxon>
        <taxon>Bacteroidota</taxon>
        <taxon>Bacteroidia</taxon>
        <taxon>Bacteroidales</taxon>
        <taxon>Bacteroidaceae</taxon>
        <taxon>Bacteroides</taxon>
    </lineage>
</organism>
<comment type="caution">
    <text evidence="1">The sequence shown here is derived from an EMBL/GenBank/DDBJ whole genome shotgun (WGS) entry which is preliminary data.</text>
</comment>
<dbReference type="PATRIC" id="fig|997892.3.peg.4601"/>
<dbReference type="Pfam" id="PF01663">
    <property type="entry name" value="Phosphodiest"/>
    <property type="match status" value="1"/>
</dbReference>
<dbReference type="SUPFAM" id="SSF53649">
    <property type="entry name" value="Alkaline phosphatase-like"/>
    <property type="match status" value="1"/>
</dbReference>
<dbReference type="PANTHER" id="PTHR10151">
    <property type="entry name" value="ECTONUCLEOTIDE PYROPHOSPHATASE/PHOSPHODIESTERASE"/>
    <property type="match status" value="1"/>
</dbReference>
<dbReference type="InterPro" id="IPR002591">
    <property type="entry name" value="Phosphodiest/P_Trfase"/>
</dbReference>
<evidence type="ECO:0000313" key="2">
    <source>
        <dbReference type="Proteomes" id="UP000003566"/>
    </source>
</evidence>
<gene>
    <name evidence="1" type="ORF">HMPREF1074_04496</name>
</gene>
<dbReference type="GO" id="GO:0016787">
    <property type="term" value="F:hydrolase activity"/>
    <property type="evidence" value="ECO:0007669"/>
    <property type="project" value="UniProtKB-ARBA"/>
</dbReference>
<sequence>MKITRRNFLKKGLAGTLFLGAANLPQPLQAVVASTSMVAPRRAKRVILISLDGICVEGLRQAKTPHLDTLFAEGVLSTETRVVMPSVTLPNWTSHLTGSGPEQHGVADNAWTIDKYKLPSIEKDVDGYYPSVFSVLKQAMPQAKTAFYYNWKPLINPYNRQYLDEISFLEKDAYIENYEKAFNFLVENRQSPTLVFLYSVHTDHVGHKHKWMSQEYIRSIEEADVEIGKLLDKMKQEDLYKDTHFMFLTDHGGIEYGHGGLSVDEMIVPWGITGPKIKKGMKMEEPNNTVNTASIILHLFRVEQPIGWTGEIPKSIFS</sequence>
<dbReference type="PANTHER" id="PTHR10151:SF120">
    <property type="entry name" value="BIS(5'-ADENOSYL)-TRIPHOSPHATASE"/>
    <property type="match status" value="1"/>
</dbReference>
<dbReference type="PROSITE" id="PS51318">
    <property type="entry name" value="TAT"/>
    <property type="match status" value="1"/>
</dbReference>
<dbReference type="RefSeq" id="WP_008026323.1">
    <property type="nucleotide sequence ID" value="NZ_JAGHEF010000003.1"/>
</dbReference>